<feature type="compositionally biased region" description="Basic and acidic residues" evidence="2">
    <location>
        <begin position="8"/>
        <end position="25"/>
    </location>
</feature>
<feature type="region of interest" description="Disordered" evidence="2">
    <location>
        <begin position="217"/>
        <end position="261"/>
    </location>
</feature>
<feature type="region of interest" description="Disordered" evidence="2">
    <location>
        <begin position="1"/>
        <end position="107"/>
    </location>
</feature>
<accession>A0A8H7XSX7</accession>
<feature type="compositionally biased region" description="Basic and acidic residues" evidence="2">
    <location>
        <begin position="94"/>
        <end position="107"/>
    </location>
</feature>
<name>A0A8H7XSX7_PSICU</name>
<reference evidence="3" key="1">
    <citation type="submission" date="2021-02" db="EMBL/GenBank/DDBJ databases">
        <title>Psilocybe cubensis genome.</title>
        <authorList>
            <person name="Mckernan K.J."/>
            <person name="Crawford S."/>
            <person name="Trippe A."/>
            <person name="Kane L.T."/>
            <person name="Mclaughlin S."/>
        </authorList>
    </citation>
    <scope>NUCLEOTIDE SEQUENCE [LARGE SCALE GENOMIC DNA]</scope>
    <source>
        <strain evidence="3">MGC-MH-2018</strain>
    </source>
</reference>
<evidence type="ECO:0000313" key="3">
    <source>
        <dbReference type="EMBL" id="KAG5167260.1"/>
    </source>
</evidence>
<feature type="compositionally biased region" description="Low complexity" evidence="2">
    <location>
        <begin position="63"/>
        <end position="91"/>
    </location>
</feature>
<feature type="compositionally biased region" description="Low complexity" evidence="2">
    <location>
        <begin position="144"/>
        <end position="153"/>
    </location>
</feature>
<evidence type="ECO:0000256" key="1">
    <source>
        <dbReference type="SAM" id="Coils"/>
    </source>
</evidence>
<feature type="compositionally biased region" description="Gly residues" evidence="2">
    <location>
        <begin position="154"/>
        <end position="163"/>
    </location>
</feature>
<comment type="caution">
    <text evidence="3">The sequence shown here is derived from an EMBL/GenBank/DDBJ whole genome shotgun (WGS) entry which is preliminary data.</text>
</comment>
<dbReference type="EMBL" id="JAFIQS010000007">
    <property type="protein sequence ID" value="KAG5167260.1"/>
    <property type="molecule type" value="Genomic_DNA"/>
</dbReference>
<feature type="region of interest" description="Disordered" evidence="2">
    <location>
        <begin position="144"/>
        <end position="163"/>
    </location>
</feature>
<keyword evidence="1" id="KW-0175">Coiled coil</keyword>
<dbReference type="AlphaFoldDB" id="A0A8H7XSX7"/>
<organism evidence="3">
    <name type="scientific">Psilocybe cubensis</name>
    <name type="common">Psychedelic mushroom</name>
    <name type="synonym">Stropharia cubensis</name>
    <dbReference type="NCBI Taxonomy" id="181762"/>
    <lineage>
        <taxon>Eukaryota</taxon>
        <taxon>Fungi</taxon>
        <taxon>Dikarya</taxon>
        <taxon>Basidiomycota</taxon>
        <taxon>Agaricomycotina</taxon>
        <taxon>Agaricomycetes</taxon>
        <taxon>Agaricomycetidae</taxon>
        <taxon>Agaricales</taxon>
        <taxon>Agaricineae</taxon>
        <taxon>Strophariaceae</taxon>
        <taxon>Psilocybe</taxon>
    </lineage>
</organism>
<gene>
    <name evidence="3" type="ORF">JR316_007606</name>
</gene>
<feature type="compositionally biased region" description="Low complexity" evidence="2">
    <location>
        <begin position="38"/>
        <end position="56"/>
    </location>
</feature>
<feature type="compositionally biased region" description="Low complexity" evidence="2">
    <location>
        <begin position="222"/>
        <end position="250"/>
    </location>
</feature>
<proteinExistence type="predicted"/>
<feature type="coiled-coil region" evidence="1">
    <location>
        <begin position="279"/>
        <end position="313"/>
    </location>
</feature>
<evidence type="ECO:0000256" key="2">
    <source>
        <dbReference type="SAM" id="MobiDB-lite"/>
    </source>
</evidence>
<protein>
    <submittedName>
        <fullName evidence="3">Uncharacterized protein</fullName>
    </submittedName>
</protein>
<sequence>MSGTSRDALAEARFDGSETRHDMRVSARRPRYSSANTSAKLGSSGSASRRGLVSGAESAISASTSGNSGNSRSNNNNSRNNSSTGSGSGTTHAPDSDSRRSVRSKSIDKEEIVQAYERFRKLGMPGEITKEVFEELIVASSSSSTSSASATVGSGSGTAGGGTGAADGADGGVGAPSVGAAIVILSKRLVGRQEAARVRGIIAKAREDAAAQARVRVRPASKIRAPSATGGSSRGASASASGVSAEGPGSTNTKKGPLSVLEDPMKVALEQRENAYRGLMGVRKEYEDVRREMLDLDAEKRKLEEDVKEKRRLALLLDVLRKREIARLARFGSSSGGEGVNLDTLLRDLRQQAEVVMKEHNRVVDEITSEVSKITPHDEKAVLQREARRKAAWKYKNTTEVLANLHARHIRCVRSAEMQDTDHRTSVGRDVEARLDEIVDRLGIHDADEKQHTKAMLMEVAQRRLARKQGEWIADSDLDDMHRKVEEKQMLVQEQIDRAAAIGWLCQEYMDKIKLFRTERLGKMLEEEQRRVDGYVDLARDALVKSQDSRVKQDKSFVSQVREVIGTGRHSCQSILEDVQKMVDRVQTSESLLQHECQKSTQAGESWADAGSEERNRRVLERKGSKIEYGMEMVEDIRRLLAESRKLKYI</sequence>